<evidence type="ECO:0000256" key="2">
    <source>
        <dbReference type="SAM" id="MobiDB-lite"/>
    </source>
</evidence>
<evidence type="ECO:0008006" key="5">
    <source>
        <dbReference type="Google" id="ProtNLM"/>
    </source>
</evidence>
<dbReference type="PANTHER" id="PTHR39597:SF1">
    <property type="entry name" value="UBA DOMAIN-CONTAINING PROTEIN RUP1"/>
    <property type="match status" value="1"/>
</dbReference>
<comment type="caution">
    <text evidence="3">The sequence shown here is derived from an EMBL/GenBank/DDBJ whole genome shotgun (WGS) entry which is preliminary data.</text>
</comment>
<dbReference type="GO" id="GO:0016579">
    <property type="term" value="P:protein deubiquitination"/>
    <property type="evidence" value="ECO:0007669"/>
    <property type="project" value="TreeGrafter"/>
</dbReference>
<dbReference type="Gene3D" id="1.10.8.10">
    <property type="entry name" value="DNA helicase RuvA subunit, C-terminal domain"/>
    <property type="match status" value="1"/>
</dbReference>
<dbReference type="Pfam" id="PF14555">
    <property type="entry name" value="UBA_4"/>
    <property type="match status" value="1"/>
</dbReference>
<evidence type="ECO:0000313" key="4">
    <source>
        <dbReference type="Proteomes" id="UP000190312"/>
    </source>
</evidence>
<reference evidence="3 4" key="1">
    <citation type="submission" date="2016-10" db="EMBL/GenBank/DDBJ databases">
        <title>Genome sequencing of Aspergillus oryzae BCC7051.</title>
        <authorList>
            <person name="Thammarongtham C."/>
            <person name="Vorapreeda T."/>
            <person name="Nookaew I."/>
            <person name="Srisuk T."/>
            <person name="Land M."/>
            <person name="Jeennor S."/>
            <person name="Laoteng K."/>
        </authorList>
    </citation>
    <scope>NUCLEOTIDE SEQUENCE [LARGE SCALE GENOMIC DNA]</scope>
    <source>
        <strain evidence="3 4">BCC7051</strain>
    </source>
</reference>
<dbReference type="GO" id="GO:0061640">
    <property type="term" value="P:cytoskeleton-dependent cytokinesis"/>
    <property type="evidence" value="ECO:0007669"/>
    <property type="project" value="InterPro"/>
</dbReference>
<dbReference type="VEuPathDB" id="FungiDB:AO090701000765"/>
<dbReference type="Proteomes" id="UP000190312">
    <property type="component" value="Unassembled WGS sequence"/>
</dbReference>
<feature type="compositionally biased region" description="Polar residues" evidence="2">
    <location>
        <begin position="48"/>
        <end position="58"/>
    </location>
</feature>
<dbReference type="PANTHER" id="PTHR39597">
    <property type="entry name" value="UBA DOMAIN-CONTAINING PROTEIN RUP1"/>
    <property type="match status" value="1"/>
</dbReference>
<dbReference type="eggNOG" id="ENOG502S0Z0">
    <property type="taxonomic scope" value="Eukaryota"/>
</dbReference>
<dbReference type="GO" id="GO:0005869">
    <property type="term" value="C:dynactin complex"/>
    <property type="evidence" value="ECO:0007669"/>
    <property type="project" value="InterPro"/>
</dbReference>
<dbReference type="SUPFAM" id="SSF46934">
    <property type="entry name" value="UBA-like"/>
    <property type="match status" value="1"/>
</dbReference>
<dbReference type="AlphaFoldDB" id="A0A1S9DBG5"/>
<dbReference type="OrthoDB" id="4489171at2759"/>
<dbReference type="VEuPathDB" id="FungiDB:AO090701000764"/>
<name>A0A1S9DBG5_ASPOZ</name>
<evidence type="ECO:0000313" key="3">
    <source>
        <dbReference type="EMBL" id="OOO06410.1"/>
    </source>
</evidence>
<dbReference type="InterPro" id="IPR009060">
    <property type="entry name" value="UBA-like_sf"/>
</dbReference>
<feature type="compositionally biased region" description="Pro residues" evidence="2">
    <location>
        <begin position="75"/>
        <end position="86"/>
    </location>
</feature>
<keyword evidence="1" id="KW-0175">Coiled coil</keyword>
<organism evidence="3 4">
    <name type="scientific">Aspergillus oryzae</name>
    <name type="common">Yellow koji mold</name>
    <dbReference type="NCBI Taxonomy" id="5062"/>
    <lineage>
        <taxon>Eukaryota</taxon>
        <taxon>Fungi</taxon>
        <taxon>Dikarya</taxon>
        <taxon>Ascomycota</taxon>
        <taxon>Pezizomycotina</taxon>
        <taxon>Eurotiomycetes</taxon>
        <taxon>Eurotiomycetidae</taxon>
        <taxon>Eurotiales</taxon>
        <taxon>Aspergillaceae</taxon>
        <taxon>Aspergillus</taxon>
        <taxon>Aspergillus subgen. Circumdati</taxon>
    </lineage>
</organism>
<proteinExistence type="predicted"/>
<dbReference type="GO" id="GO:0005634">
    <property type="term" value="C:nucleus"/>
    <property type="evidence" value="ECO:0007669"/>
    <property type="project" value="TreeGrafter"/>
</dbReference>
<feature type="region of interest" description="Disordered" evidence="2">
    <location>
        <begin position="681"/>
        <end position="715"/>
    </location>
</feature>
<dbReference type="InterPro" id="IPR055335">
    <property type="entry name" value="Ucp6/RUP1"/>
</dbReference>
<sequence length="974" mass="109043">MASEPTEEAIANFVSFTSTSREQAISFLKANDLNSNKAINAYFEDPTGPQTEASNYLNDPNIPSFHIEHSDPVPSSIPPSRPPTTPGEPAQGPEYQQATPPPSQNTTDPNKGLSLAEQEERELQQAVAMSLNQNLGQQETGVTTSNKSNFGRATRDFYDEGAWAMTLFNSSAREIIISPNPGDRKRVEGEPAFLRPSEDSLYLGGLLTILHSIPLAREALLQRNKILSNYGHDPQWWNGQPINLPKIVTIQDAHDGDTDWDDIIYETQRLVAFLDITERSFGSVDALASLKSMSTCDSEGSIGRYLETWQDAAVRADPGNQLATVFSSKAYKRPLTVYDTPIHKDFFILESFVDPEHGQTLYDVLDSAIWSDRPGEELDDVWLEHVGEIFTVRLESTDNTKPIDVKIPAVFYPDRYLADSRDFSREFRAQRLQEYDGIFKLDNLINRFSASKSAINSKGMTLKETLEKAASAVSVTLPKSLANGANGLTLSPEAANVEAKRLADELREVSNKIDDKLKELVQRRERAIETLRGYTKILTEPSDVSGKTPHYKYTLRGVCTEPHVTYVLRPSGHTEMADTEPTAVDEWQWWRISFSTDDAKARQAELQQGDASTSKNADVIGYTARKVREIEVLKAAREESKNVLLIYANGNAMNFREEPIPPPLQEFINADNAAFGTEFKQQESAEDAAGRQNEDSSSASRQDENIEMNELTQDGQRETTSAAANVNVFDYQVSSFDDAADSSPEMQEREGRALLDYYYTYTMTLENEAVAGATIELLESRLRRLTYLLTGDANWTGIPTAPAKPASLDESVSRRLLSLERELERLSRNIPAVRDVLLLHDRFPDLFRPTPPQSLPESLTTQNLASIVLSYASAFPETASRLTSLNDLPIPDTQTSASLIQLQPRLDQLAQVQEEQAKQISKLRVRTARALQRWYEIALVGGGECWAEWEGRLEDVEREVKREEVVRERRAKEL</sequence>
<gene>
    <name evidence="3" type="ORF">OAory_01020710</name>
</gene>
<dbReference type="Pfam" id="PF07426">
    <property type="entry name" value="Dynactin_p22"/>
    <property type="match status" value="1"/>
</dbReference>
<accession>A0A1S9DBG5</accession>
<dbReference type="GO" id="GO:0005829">
    <property type="term" value="C:cytosol"/>
    <property type="evidence" value="ECO:0007669"/>
    <property type="project" value="TreeGrafter"/>
</dbReference>
<feature type="coiled-coil region" evidence="1">
    <location>
        <begin position="809"/>
        <end position="836"/>
    </location>
</feature>
<feature type="region of interest" description="Disordered" evidence="2">
    <location>
        <begin position="41"/>
        <end position="121"/>
    </location>
</feature>
<evidence type="ECO:0000256" key="1">
    <source>
        <dbReference type="SAM" id="Coils"/>
    </source>
</evidence>
<feature type="compositionally biased region" description="Polar residues" evidence="2">
    <location>
        <begin position="94"/>
        <end position="109"/>
    </location>
</feature>
<dbReference type="InterPro" id="IPR009991">
    <property type="entry name" value="DCTN3"/>
</dbReference>
<protein>
    <recommendedName>
        <fullName evidence="5">Ubiquitin interaction motif protein</fullName>
    </recommendedName>
</protein>
<feature type="compositionally biased region" description="Basic and acidic residues" evidence="2">
    <location>
        <begin position="681"/>
        <end position="694"/>
    </location>
</feature>
<dbReference type="EMBL" id="MKZY01000008">
    <property type="protein sequence ID" value="OOO06410.1"/>
    <property type="molecule type" value="Genomic_DNA"/>
</dbReference>